<dbReference type="GO" id="GO:0003700">
    <property type="term" value="F:DNA-binding transcription factor activity"/>
    <property type="evidence" value="ECO:0007669"/>
    <property type="project" value="TreeGrafter"/>
</dbReference>
<dbReference type="RefSeq" id="WP_186888249.1">
    <property type="nucleotide sequence ID" value="NZ_JACONZ010000003.1"/>
</dbReference>
<dbReference type="CDD" id="cd06291">
    <property type="entry name" value="PBP1_Qymf-like"/>
    <property type="match status" value="1"/>
</dbReference>
<keyword evidence="3 6" id="KW-0238">DNA-binding</keyword>
<evidence type="ECO:0000313" key="7">
    <source>
        <dbReference type="Proteomes" id="UP000659630"/>
    </source>
</evidence>
<evidence type="ECO:0000313" key="6">
    <source>
        <dbReference type="EMBL" id="MBC5581893.1"/>
    </source>
</evidence>
<dbReference type="Pfam" id="PF00356">
    <property type="entry name" value="LacI"/>
    <property type="match status" value="1"/>
</dbReference>
<dbReference type="InterPro" id="IPR028082">
    <property type="entry name" value="Peripla_BP_I"/>
</dbReference>
<dbReference type="EMBL" id="JACONZ010000003">
    <property type="protein sequence ID" value="MBC5581893.1"/>
    <property type="molecule type" value="Genomic_DNA"/>
</dbReference>
<keyword evidence="1" id="KW-0678">Repressor</keyword>
<dbReference type="PANTHER" id="PTHR30146:SF95">
    <property type="entry name" value="RIBOSE OPERON REPRESSOR"/>
    <property type="match status" value="1"/>
</dbReference>
<dbReference type="SUPFAM" id="SSF53822">
    <property type="entry name" value="Periplasmic binding protein-like I"/>
    <property type="match status" value="1"/>
</dbReference>
<name>A0A923IBH6_9FIRM</name>
<evidence type="ECO:0000259" key="5">
    <source>
        <dbReference type="PROSITE" id="PS50932"/>
    </source>
</evidence>
<dbReference type="InterPro" id="IPR046335">
    <property type="entry name" value="LacI/GalR-like_sensor"/>
</dbReference>
<dbReference type="Gene3D" id="1.10.260.40">
    <property type="entry name" value="lambda repressor-like DNA-binding domains"/>
    <property type="match status" value="1"/>
</dbReference>
<dbReference type="PRINTS" id="PR00036">
    <property type="entry name" value="HTHLACI"/>
</dbReference>
<dbReference type="InterPro" id="IPR000843">
    <property type="entry name" value="HTH_LacI"/>
</dbReference>
<proteinExistence type="predicted"/>
<accession>A0A923IBH6</accession>
<keyword evidence="7" id="KW-1185">Reference proteome</keyword>
<dbReference type="CDD" id="cd01392">
    <property type="entry name" value="HTH_LacI"/>
    <property type="match status" value="1"/>
</dbReference>
<dbReference type="Gene3D" id="3.40.50.2300">
    <property type="match status" value="2"/>
</dbReference>
<feature type="domain" description="HTH lacI-type" evidence="5">
    <location>
        <begin position="5"/>
        <end position="59"/>
    </location>
</feature>
<gene>
    <name evidence="6" type="ORF">H8S23_10265</name>
</gene>
<dbReference type="AlphaFoldDB" id="A0A923IBH6"/>
<dbReference type="PROSITE" id="PS00356">
    <property type="entry name" value="HTH_LACI_1"/>
    <property type="match status" value="1"/>
</dbReference>
<dbReference type="Pfam" id="PF13377">
    <property type="entry name" value="Peripla_BP_3"/>
    <property type="match status" value="1"/>
</dbReference>
<keyword evidence="2" id="KW-0805">Transcription regulation</keyword>
<sequence>MEKAKSIKEIAQLAGVSTATVSRVINQNGRFSKETEERVRRIIRQQGYMPNMSAKGLRTSRTQVIGIIVPDITNPHFAELVLNLEMNLFQHGYSCLICNTNESEELEKKHIRSLTAQNVRGIVLISGLRNYIELSGTPVVYLDRPSHSRKERTSGVMIESDNETGGYLATKELIRAGCRQIAILKCLKNDDNQQARYKGFQRALVEEDLRENELLCMDTAAVSVKDARVAVAQLVAGTAHFDGIMSTTDTMAVGAVIGLRENGLEVPGDVLVTGFDDCQLAAACGPGLTSVHQDVPGMSRLATELLLQMIEGKQPEKTYYRLPVSLTVRRSTQREK</sequence>
<reference evidence="6" key="1">
    <citation type="submission" date="2020-08" db="EMBL/GenBank/DDBJ databases">
        <title>Genome public.</title>
        <authorList>
            <person name="Liu C."/>
            <person name="Sun Q."/>
        </authorList>
    </citation>
    <scope>NUCLEOTIDE SEQUENCE</scope>
    <source>
        <strain evidence="6">BX8</strain>
    </source>
</reference>
<evidence type="ECO:0000256" key="3">
    <source>
        <dbReference type="ARBA" id="ARBA00023125"/>
    </source>
</evidence>
<comment type="caution">
    <text evidence="6">The sequence shown here is derived from an EMBL/GenBank/DDBJ whole genome shotgun (WGS) entry which is preliminary data.</text>
</comment>
<evidence type="ECO:0000256" key="1">
    <source>
        <dbReference type="ARBA" id="ARBA00022491"/>
    </source>
</evidence>
<dbReference type="InterPro" id="IPR010982">
    <property type="entry name" value="Lambda_DNA-bd_dom_sf"/>
</dbReference>
<evidence type="ECO:0000256" key="4">
    <source>
        <dbReference type="ARBA" id="ARBA00023163"/>
    </source>
</evidence>
<dbReference type="SMART" id="SM00354">
    <property type="entry name" value="HTH_LACI"/>
    <property type="match status" value="1"/>
</dbReference>
<protein>
    <submittedName>
        <fullName evidence="6">LacI family DNA-binding transcriptional regulator</fullName>
    </submittedName>
</protein>
<dbReference type="PROSITE" id="PS50932">
    <property type="entry name" value="HTH_LACI_2"/>
    <property type="match status" value="1"/>
</dbReference>
<dbReference type="PANTHER" id="PTHR30146">
    <property type="entry name" value="LACI-RELATED TRANSCRIPTIONAL REPRESSOR"/>
    <property type="match status" value="1"/>
</dbReference>
<organism evidence="6 7">
    <name type="scientific">Anaerofilum hominis</name>
    <dbReference type="NCBI Taxonomy" id="2763016"/>
    <lineage>
        <taxon>Bacteria</taxon>
        <taxon>Bacillati</taxon>
        <taxon>Bacillota</taxon>
        <taxon>Clostridia</taxon>
        <taxon>Eubacteriales</taxon>
        <taxon>Oscillospiraceae</taxon>
        <taxon>Anaerofilum</taxon>
    </lineage>
</organism>
<dbReference type="Proteomes" id="UP000659630">
    <property type="component" value="Unassembled WGS sequence"/>
</dbReference>
<dbReference type="GO" id="GO:0000976">
    <property type="term" value="F:transcription cis-regulatory region binding"/>
    <property type="evidence" value="ECO:0007669"/>
    <property type="project" value="TreeGrafter"/>
</dbReference>
<keyword evidence="4" id="KW-0804">Transcription</keyword>
<evidence type="ECO:0000256" key="2">
    <source>
        <dbReference type="ARBA" id="ARBA00023015"/>
    </source>
</evidence>
<dbReference type="SUPFAM" id="SSF47413">
    <property type="entry name" value="lambda repressor-like DNA-binding domains"/>
    <property type="match status" value="1"/>
</dbReference>